<evidence type="ECO:0000256" key="10">
    <source>
        <dbReference type="ARBA" id="ARBA00023180"/>
    </source>
</evidence>
<feature type="transmembrane region" description="Helical" evidence="12">
    <location>
        <begin position="57"/>
        <end position="81"/>
    </location>
</feature>
<keyword evidence="6" id="KW-0547">Nucleotide-binding</keyword>
<dbReference type="GO" id="GO:0090374">
    <property type="term" value="P:oligopeptide export from mitochondrion"/>
    <property type="evidence" value="ECO:0007669"/>
    <property type="project" value="TreeGrafter"/>
</dbReference>
<dbReference type="PROSITE" id="PS00211">
    <property type="entry name" value="ABC_TRANSPORTER_1"/>
    <property type="match status" value="2"/>
</dbReference>
<evidence type="ECO:0000256" key="5">
    <source>
        <dbReference type="ARBA" id="ARBA00022737"/>
    </source>
</evidence>
<dbReference type="InterPro" id="IPR017871">
    <property type="entry name" value="ABC_transporter-like_CS"/>
</dbReference>
<feature type="compositionally biased region" description="Basic and acidic residues" evidence="11">
    <location>
        <begin position="1417"/>
        <end position="1427"/>
    </location>
</feature>
<keyword evidence="7" id="KW-0067">ATP-binding</keyword>
<dbReference type="InterPro" id="IPR039421">
    <property type="entry name" value="Type_1_exporter"/>
</dbReference>
<dbReference type="EMBL" id="JAEHOD010000013">
    <property type="protein sequence ID" value="KAG2449733.1"/>
    <property type="molecule type" value="Genomic_DNA"/>
</dbReference>
<feature type="region of interest" description="Disordered" evidence="11">
    <location>
        <begin position="376"/>
        <end position="403"/>
    </location>
</feature>
<keyword evidence="16" id="KW-1185">Reference proteome</keyword>
<feature type="compositionally biased region" description="Basic and acidic residues" evidence="11">
    <location>
        <begin position="809"/>
        <end position="826"/>
    </location>
</feature>
<evidence type="ECO:0000256" key="4">
    <source>
        <dbReference type="ARBA" id="ARBA00022692"/>
    </source>
</evidence>
<feature type="region of interest" description="Disordered" evidence="11">
    <location>
        <begin position="1408"/>
        <end position="1427"/>
    </location>
</feature>
<comment type="subcellular location">
    <subcellularLocation>
        <location evidence="1">Cell membrane</location>
        <topology evidence="1">Multi-pass membrane protein</topology>
    </subcellularLocation>
</comment>
<feature type="domain" description="ABC transmembrane type-1" evidence="14">
    <location>
        <begin position="61"/>
        <end position="347"/>
    </location>
</feature>
<accession>A0A835WM26</accession>
<dbReference type="OrthoDB" id="6500128at2759"/>
<feature type="transmembrane region" description="Helical" evidence="12">
    <location>
        <begin position="107"/>
        <end position="127"/>
    </location>
</feature>
<feature type="region of interest" description="Disordered" evidence="11">
    <location>
        <begin position="680"/>
        <end position="712"/>
    </location>
</feature>
<keyword evidence="5" id="KW-0677">Repeat</keyword>
<dbReference type="FunFam" id="3.40.50.300:FF:000066">
    <property type="entry name" value="ABC transporter B family member 1"/>
    <property type="match status" value="1"/>
</dbReference>
<dbReference type="GO" id="GO:0005886">
    <property type="term" value="C:plasma membrane"/>
    <property type="evidence" value="ECO:0007669"/>
    <property type="project" value="UniProtKB-SubCell"/>
</dbReference>
<dbReference type="PROSITE" id="PS50893">
    <property type="entry name" value="ABC_TRANSPORTER_2"/>
    <property type="match status" value="2"/>
</dbReference>
<name>A0A835WM26_9CHLO</name>
<evidence type="ECO:0000256" key="9">
    <source>
        <dbReference type="ARBA" id="ARBA00023136"/>
    </source>
</evidence>
<keyword evidence="3" id="KW-0813">Transport</keyword>
<feature type="transmembrane region" description="Helical" evidence="12">
    <location>
        <begin position="886"/>
        <end position="906"/>
    </location>
</feature>
<feature type="transmembrane region" description="Helical" evidence="12">
    <location>
        <begin position="1111"/>
        <end position="1132"/>
    </location>
</feature>
<evidence type="ECO:0000313" key="15">
    <source>
        <dbReference type="EMBL" id="KAG2449733.1"/>
    </source>
</evidence>
<dbReference type="Pfam" id="PF00664">
    <property type="entry name" value="ABC_membrane"/>
    <property type="match status" value="2"/>
</dbReference>
<evidence type="ECO:0000256" key="11">
    <source>
        <dbReference type="SAM" id="MobiDB-lite"/>
    </source>
</evidence>
<dbReference type="PROSITE" id="PS50929">
    <property type="entry name" value="ABC_TM1F"/>
    <property type="match status" value="2"/>
</dbReference>
<dbReference type="FunFam" id="1.20.1560.10:FF:000295">
    <property type="entry name" value="MDR-like ABC transporter"/>
    <property type="match status" value="1"/>
</dbReference>
<dbReference type="GO" id="GO:0005743">
    <property type="term" value="C:mitochondrial inner membrane"/>
    <property type="evidence" value="ECO:0007669"/>
    <property type="project" value="TreeGrafter"/>
</dbReference>
<dbReference type="GO" id="GO:0016887">
    <property type="term" value="F:ATP hydrolysis activity"/>
    <property type="evidence" value="ECO:0007669"/>
    <property type="project" value="InterPro"/>
</dbReference>
<dbReference type="CDD" id="cd18578">
    <property type="entry name" value="ABC_6TM_Pgp_ABCB1_D2_like"/>
    <property type="match status" value="1"/>
</dbReference>
<feature type="transmembrane region" description="Helical" evidence="12">
    <location>
        <begin position="205"/>
        <end position="223"/>
    </location>
</feature>
<feature type="domain" description="ABC transmembrane type-1" evidence="14">
    <location>
        <begin position="847"/>
        <end position="1134"/>
    </location>
</feature>
<dbReference type="FunFam" id="1.20.1560.10:FF:000600">
    <property type="entry name" value="MDR-like ABC transporter"/>
    <property type="match status" value="1"/>
</dbReference>
<dbReference type="GO" id="GO:0015421">
    <property type="term" value="F:ABC-type oligopeptide transporter activity"/>
    <property type="evidence" value="ECO:0007669"/>
    <property type="project" value="TreeGrafter"/>
</dbReference>
<dbReference type="PANTHER" id="PTHR43394">
    <property type="entry name" value="ATP-DEPENDENT PERMEASE MDL1, MITOCHONDRIAL"/>
    <property type="match status" value="1"/>
</dbReference>
<dbReference type="GO" id="GO:0005524">
    <property type="term" value="F:ATP binding"/>
    <property type="evidence" value="ECO:0007669"/>
    <property type="project" value="UniProtKB-KW"/>
</dbReference>
<dbReference type="Pfam" id="PF00005">
    <property type="entry name" value="ABC_tran"/>
    <property type="match status" value="2"/>
</dbReference>
<evidence type="ECO:0000259" key="13">
    <source>
        <dbReference type="PROSITE" id="PS50893"/>
    </source>
</evidence>
<dbReference type="Gene3D" id="3.40.50.300">
    <property type="entry name" value="P-loop containing nucleotide triphosphate hydrolases"/>
    <property type="match status" value="2"/>
</dbReference>
<reference evidence="15" key="1">
    <citation type="journal article" date="2020" name="bioRxiv">
        <title>Comparative genomics of Chlamydomonas.</title>
        <authorList>
            <person name="Craig R.J."/>
            <person name="Hasan A.R."/>
            <person name="Ness R.W."/>
            <person name="Keightley P.D."/>
        </authorList>
    </citation>
    <scope>NUCLEOTIDE SEQUENCE</scope>
    <source>
        <strain evidence="15">CCAP 11/173</strain>
    </source>
</reference>
<feature type="transmembrane region" description="Helical" evidence="12">
    <location>
        <begin position="966"/>
        <end position="987"/>
    </location>
</feature>
<dbReference type="CDD" id="cd03249">
    <property type="entry name" value="ABC_MTABC3_MDL1_MDL2"/>
    <property type="match status" value="2"/>
</dbReference>
<feature type="region of interest" description="Disordered" evidence="11">
    <location>
        <begin position="770"/>
        <end position="826"/>
    </location>
</feature>
<dbReference type="InterPro" id="IPR003439">
    <property type="entry name" value="ABC_transporter-like_ATP-bd"/>
</dbReference>
<evidence type="ECO:0000256" key="6">
    <source>
        <dbReference type="ARBA" id="ARBA00022741"/>
    </source>
</evidence>
<keyword evidence="9 12" id="KW-0472">Membrane</keyword>
<evidence type="ECO:0000256" key="3">
    <source>
        <dbReference type="ARBA" id="ARBA00022448"/>
    </source>
</evidence>
<dbReference type="Gene3D" id="1.20.1560.10">
    <property type="entry name" value="ABC transporter type 1, transmembrane domain"/>
    <property type="match status" value="2"/>
</dbReference>
<dbReference type="SMART" id="SM00382">
    <property type="entry name" value="AAA"/>
    <property type="match status" value="2"/>
</dbReference>
<feature type="domain" description="ABC transporter" evidence="13">
    <location>
        <begin position="1171"/>
        <end position="1407"/>
    </location>
</feature>
<dbReference type="FunFam" id="3.40.50.300:FF:000251">
    <property type="entry name" value="ABC transporter B family member 19"/>
    <property type="match status" value="1"/>
</dbReference>
<feature type="transmembrane region" description="Helical" evidence="12">
    <location>
        <begin position="321"/>
        <end position="339"/>
    </location>
</feature>
<evidence type="ECO:0000256" key="8">
    <source>
        <dbReference type="ARBA" id="ARBA00022989"/>
    </source>
</evidence>
<comment type="similarity">
    <text evidence="2">Belongs to the ABC transporter superfamily. ABCB family. Multidrug resistance exporter (TC 3.A.1.201) subfamily.</text>
</comment>
<proteinExistence type="inferred from homology"/>
<dbReference type="PANTHER" id="PTHR43394:SF16">
    <property type="entry name" value="ABC TRANSPORTER B FAMILY MEMBER 4-LIKE ISOFORM X1"/>
    <property type="match status" value="1"/>
</dbReference>
<dbReference type="InterPro" id="IPR027417">
    <property type="entry name" value="P-loop_NTPase"/>
</dbReference>
<protein>
    <submittedName>
        <fullName evidence="15">Uncharacterized protein</fullName>
    </submittedName>
</protein>
<dbReference type="SUPFAM" id="SSF90123">
    <property type="entry name" value="ABC transporter transmembrane region"/>
    <property type="match status" value="2"/>
</dbReference>
<feature type="transmembrane region" description="Helical" evidence="12">
    <location>
        <begin position="1076"/>
        <end position="1095"/>
    </location>
</feature>
<evidence type="ECO:0000256" key="2">
    <source>
        <dbReference type="ARBA" id="ARBA00007577"/>
    </source>
</evidence>
<feature type="compositionally biased region" description="Low complexity" evidence="11">
    <location>
        <begin position="380"/>
        <end position="393"/>
    </location>
</feature>
<evidence type="ECO:0000256" key="7">
    <source>
        <dbReference type="ARBA" id="ARBA00022840"/>
    </source>
</evidence>
<organism evidence="15 16">
    <name type="scientific">Chlamydomonas schloesseri</name>
    <dbReference type="NCBI Taxonomy" id="2026947"/>
    <lineage>
        <taxon>Eukaryota</taxon>
        <taxon>Viridiplantae</taxon>
        <taxon>Chlorophyta</taxon>
        <taxon>core chlorophytes</taxon>
        <taxon>Chlorophyceae</taxon>
        <taxon>CS clade</taxon>
        <taxon>Chlamydomonadales</taxon>
        <taxon>Chlamydomonadaceae</taxon>
        <taxon>Chlamydomonas</taxon>
    </lineage>
</organism>
<comment type="caution">
    <text evidence="15">The sequence shown here is derived from an EMBL/GenBank/DDBJ whole genome shotgun (WGS) entry which is preliminary data.</text>
</comment>
<evidence type="ECO:0000256" key="12">
    <source>
        <dbReference type="SAM" id="Phobius"/>
    </source>
</evidence>
<evidence type="ECO:0000256" key="1">
    <source>
        <dbReference type="ARBA" id="ARBA00004651"/>
    </source>
</evidence>
<dbReference type="InterPro" id="IPR036640">
    <property type="entry name" value="ABC1_TM_sf"/>
</dbReference>
<evidence type="ECO:0000313" key="16">
    <source>
        <dbReference type="Proteomes" id="UP000613740"/>
    </source>
</evidence>
<feature type="compositionally biased region" description="Acidic residues" evidence="11">
    <location>
        <begin position="681"/>
        <end position="701"/>
    </location>
</feature>
<sequence length="1427" mass="152632">MSMKRVDTAKSARSHADYDDDVDINAVEEVKKEEDKKDDTPPVPYFKLFSTADRLDSILMVVGAIGALGNGTLLPLFAILFGEFTDAFGDPDNGHFMKTVSNLALKFLYLGLGAIAASYLEAAVWMYTGNRQANRLRTRFLRAVLHQDVAFFDVNSTTGGLVQGLNEDSIDVQNAISEKLGAFLHHSSTFITGYIIGFVKGWEMSLVMVGCMPFMALIGGLLAKGTEMANAAASKAYADASAIAQQNIAQIRTVAAYNREQAAMQQYEKALELPRKMGIRQSWLSGLSFGSVQLVFYGTYAVGLFFGAYRIVAGAYTGGQVLMVLVSTLMGGFSLGQAAPNLQYFAKGRSAGGRMFRVIDRQPSIGAELLEEEQVAAGGKPTQPKKPQQLQLTNGNAGAAGDVEGGKQAANTVAPGPVALIEPPASVRGEVQLIDVDFAYPARPDVLLFNKFNLHVPAGKTVALVGSSGSGKSTVVQLIERFYDPLAGTVTLDGMDLRSLPLRWLRNQVGLVSQEPTLFATTIYENIAIGAKNASAEEVEAAARAANAHTFISNLPQGYETQVGERGVQLSGGQKQRIAIARAILKSPKVMLLDEATSALDTRSEALVQAALDRLVVGRTTVVVAHRLSTIKNADSIAVVQGGRIVEQGTHDELLRDPEGAYSVLVKLQMEAKQLQHVEEAELVPEEGMEGGGEDSSEETDGVNGVPSLVDGPANRRASLALSGAGSGALPPAAGSRPISAVADDLGKHRQGSAPPDAIAVAIPNAIHSNGGHDAAAPNSKLSIDKPNFPRSGPSTGSAITPGGKKKGGKGDSKEESKEGKGEKEKPYHVPFRRLLGYAEGEYLAALIGCVASAASGAQHPAFAFTVASMISIFYTDDMSELKSKASFYCWMFFIIAVSAFIFLSIQQVAFGRVAQAVAGRVRVQLFGSILRQEVAWFDDADHSSGKLTANLATDATYVRGAVGDVFAVAFSNLSTLVLGYLVAFAYDWRMALLITGVFPFIMLSMVIHLKFHTGFTSDADKLYSGANQMVTEAFSSIRVIHAYNLQGFIAAQYEKMIAQANTLLVRQSNVSGLSFAYSNFVMFGMYSLIIYFMGQEINHGWTDFNDSLKAFMSILLAAMGMAQASMAFPDLGNAKAAVQRIFPIIDRKPPIDSASPDGKQPDSSAIHGVIEFRDVRFAYPSRPSVIIFNHFNLTVHAGCVTALVGESGSGKSTVVGLIERFYDPLGGSVLLDGLDVRDYNLKYLRAQIGLVSQEPLLFNGTIADNIRIGKQDATLEDLQAAAEAANARTFIEALPEKYDTRVGEGGIQLSGGQKQRVAIARAVVKNPKVMLLDEATSALDARSEAVVQAALDRIMQGRTSIVIAHRLSTIRNANTIAVVYRGQVLEKGTHDELMALDGSYARLVAAQSREPANGAGKDRKSAGKKK</sequence>
<keyword evidence="10" id="KW-0325">Glycoprotein</keyword>
<dbReference type="Proteomes" id="UP000613740">
    <property type="component" value="Unassembled WGS sequence"/>
</dbReference>
<dbReference type="InterPro" id="IPR003593">
    <property type="entry name" value="AAA+_ATPase"/>
</dbReference>
<keyword evidence="8 12" id="KW-1133">Transmembrane helix</keyword>
<dbReference type="InterPro" id="IPR011527">
    <property type="entry name" value="ABC1_TM_dom"/>
</dbReference>
<evidence type="ECO:0000259" key="14">
    <source>
        <dbReference type="PROSITE" id="PS50929"/>
    </source>
</evidence>
<feature type="transmembrane region" description="Helical" evidence="12">
    <location>
        <begin position="843"/>
        <end position="874"/>
    </location>
</feature>
<dbReference type="SUPFAM" id="SSF52540">
    <property type="entry name" value="P-loop containing nucleoside triphosphate hydrolases"/>
    <property type="match status" value="2"/>
</dbReference>
<gene>
    <name evidence="15" type="ORF">HYH02_005259</name>
</gene>
<feature type="transmembrane region" description="Helical" evidence="12">
    <location>
        <begin position="283"/>
        <end position="309"/>
    </location>
</feature>
<dbReference type="CDD" id="cd18577">
    <property type="entry name" value="ABC_6TM_Pgp_ABCB1_D1_like"/>
    <property type="match status" value="1"/>
</dbReference>
<feature type="transmembrane region" description="Helical" evidence="12">
    <location>
        <begin position="993"/>
        <end position="1012"/>
    </location>
</feature>
<feature type="domain" description="ABC transporter" evidence="13">
    <location>
        <begin position="431"/>
        <end position="667"/>
    </location>
</feature>
<keyword evidence="4 12" id="KW-0812">Transmembrane</keyword>